<dbReference type="Proteomes" id="UP000414233">
    <property type="component" value="Unassembled WGS sequence"/>
</dbReference>
<evidence type="ECO:0000256" key="1">
    <source>
        <dbReference type="ARBA" id="ARBA00004141"/>
    </source>
</evidence>
<dbReference type="InterPro" id="IPR020846">
    <property type="entry name" value="MFS_dom"/>
</dbReference>
<protein>
    <submittedName>
        <fullName evidence="9">MFS transporter</fullName>
    </submittedName>
</protein>
<feature type="transmembrane region" description="Helical" evidence="7">
    <location>
        <begin position="397"/>
        <end position="422"/>
    </location>
</feature>
<evidence type="ECO:0000256" key="4">
    <source>
        <dbReference type="ARBA" id="ARBA00022692"/>
    </source>
</evidence>
<accession>A0A5E4SZ13</accession>
<feature type="transmembrane region" description="Helical" evidence="7">
    <location>
        <begin position="362"/>
        <end position="385"/>
    </location>
</feature>
<organism evidence="9 10">
    <name type="scientific">Pandoraea terrae</name>
    <dbReference type="NCBI Taxonomy" id="1537710"/>
    <lineage>
        <taxon>Bacteria</taxon>
        <taxon>Pseudomonadati</taxon>
        <taxon>Pseudomonadota</taxon>
        <taxon>Betaproteobacteria</taxon>
        <taxon>Burkholderiales</taxon>
        <taxon>Burkholderiaceae</taxon>
        <taxon>Pandoraea</taxon>
    </lineage>
</organism>
<sequence>MQAVSYSRETVADDNAAKRGNIAARIERMSANRMHAQARILMGIATFFDGFDAIAIAAALPLLIAKWSLHPAQIGLLISAGAVGSLIGAFIFPAAAEKFGRVRAVAWSSGVIGITTLASAFAPTFEIFVLLRVLQGIGLGGEVPIAATYINEITSARNRGRFVLLYEIIFPIGLLVSGGLGAWLVPRYGWQIMYCVGAAPLLLYFCLGRLVPESPRWLAAKGRHEEADAAVRRFEERATAPLEPVDVQSSIPTSHPPRRVADLVGPEYWRRTVAAWFLWITCGFLQYGLSTWLPTIYRQVYHASLQLSLNLALGASILGVLGSLVCALIVDRVGRKPVIYVSFAMCALSLVMAGLFHDSSLYVVATCCALAFGFMASGFITAYVYTPELYPTSIRAVGCGVASAWLKGASIVSPIILASLLGGGQLNIAFYLFAAVPFLAAVVVARLGIETKGRVLESLEV</sequence>
<feature type="transmembrane region" description="Helical" evidence="7">
    <location>
        <begin position="162"/>
        <end position="185"/>
    </location>
</feature>
<dbReference type="InterPro" id="IPR036259">
    <property type="entry name" value="MFS_trans_sf"/>
</dbReference>
<gene>
    <name evidence="9" type="ORF">PTE30175_01032</name>
</gene>
<dbReference type="InterPro" id="IPR005828">
    <property type="entry name" value="MFS_sugar_transport-like"/>
</dbReference>
<evidence type="ECO:0000256" key="6">
    <source>
        <dbReference type="ARBA" id="ARBA00023136"/>
    </source>
</evidence>
<dbReference type="InterPro" id="IPR005829">
    <property type="entry name" value="Sugar_transporter_CS"/>
</dbReference>
<feature type="transmembrane region" description="Helical" evidence="7">
    <location>
        <begin position="337"/>
        <end position="356"/>
    </location>
</feature>
<name>A0A5E4SZ13_9BURK</name>
<feature type="transmembrane region" description="Helical" evidence="7">
    <location>
        <begin position="128"/>
        <end position="150"/>
    </location>
</feature>
<evidence type="ECO:0000256" key="7">
    <source>
        <dbReference type="SAM" id="Phobius"/>
    </source>
</evidence>
<dbReference type="AlphaFoldDB" id="A0A5E4SZ13"/>
<comment type="subcellular location">
    <subcellularLocation>
        <location evidence="1">Membrane</location>
        <topology evidence="1">Multi-pass membrane protein</topology>
    </subcellularLocation>
</comment>
<dbReference type="PROSITE" id="PS00217">
    <property type="entry name" value="SUGAR_TRANSPORT_2"/>
    <property type="match status" value="1"/>
</dbReference>
<feature type="transmembrane region" description="Helical" evidence="7">
    <location>
        <begin position="309"/>
        <end position="330"/>
    </location>
</feature>
<keyword evidence="3" id="KW-0813">Transport</keyword>
<dbReference type="Pfam" id="PF00083">
    <property type="entry name" value="Sugar_tr"/>
    <property type="match status" value="1"/>
</dbReference>
<evidence type="ECO:0000256" key="5">
    <source>
        <dbReference type="ARBA" id="ARBA00022989"/>
    </source>
</evidence>
<evidence type="ECO:0000256" key="3">
    <source>
        <dbReference type="ARBA" id="ARBA00022448"/>
    </source>
</evidence>
<dbReference type="Gene3D" id="1.20.1250.20">
    <property type="entry name" value="MFS general substrate transporter like domains"/>
    <property type="match status" value="1"/>
</dbReference>
<feature type="transmembrane region" description="Helical" evidence="7">
    <location>
        <begin position="428"/>
        <end position="449"/>
    </location>
</feature>
<dbReference type="GO" id="GO:0022857">
    <property type="term" value="F:transmembrane transporter activity"/>
    <property type="evidence" value="ECO:0007669"/>
    <property type="project" value="InterPro"/>
</dbReference>
<dbReference type="PANTHER" id="PTHR23511">
    <property type="entry name" value="SYNAPTIC VESICLE GLYCOPROTEIN 2"/>
    <property type="match status" value="1"/>
</dbReference>
<dbReference type="OrthoDB" id="3252866at2"/>
<feature type="transmembrane region" description="Helical" evidence="7">
    <location>
        <begin position="268"/>
        <end position="289"/>
    </location>
</feature>
<dbReference type="CDD" id="cd17316">
    <property type="entry name" value="MFS_SV2_like"/>
    <property type="match status" value="1"/>
</dbReference>
<dbReference type="EMBL" id="CABPRZ010000003">
    <property type="protein sequence ID" value="VVD80401.1"/>
    <property type="molecule type" value="Genomic_DNA"/>
</dbReference>
<evidence type="ECO:0000256" key="2">
    <source>
        <dbReference type="ARBA" id="ARBA00010992"/>
    </source>
</evidence>
<dbReference type="PROSITE" id="PS50850">
    <property type="entry name" value="MFS"/>
    <property type="match status" value="1"/>
</dbReference>
<feature type="transmembrane region" description="Helical" evidence="7">
    <location>
        <begin position="104"/>
        <end position="122"/>
    </location>
</feature>
<keyword evidence="5 7" id="KW-1133">Transmembrane helix</keyword>
<keyword evidence="6 7" id="KW-0472">Membrane</keyword>
<comment type="similarity">
    <text evidence="2">Belongs to the major facilitator superfamily. Sugar transporter (TC 2.A.1.1) family.</text>
</comment>
<keyword evidence="4 7" id="KW-0812">Transmembrane</keyword>
<dbReference type="PANTHER" id="PTHR23511:SF34">
    <property type="entry name" value="SYNAPTIC VESICLE GLYCOPROTEIN 2"/>
    <property type="match status" value="1"/>
</dbReference>
<keyword evidence="10" id="KW-1185">Reference proteome</keyword>
<dbReference type="GO" id="GO:0016020">
    <property type="term" value="C:membrane"/>
    <property type="evidence" value="ECO:0007669"/>
    <property type="project" value="UniProtKB-SubCell"/>
</dbReference>
<evidence type="ECO:0000313" key="10">
    <source>
        <dbReference type="Proteomes" id="UP000414233"/>
    </source>
</evidence>
<evidence type="ECO:0000259" key="8">
    <source>
        <dbReference type="PROSITE" id="PS50850"/>
    </source>
</evidence>
<feature type="domain" description="Major facilitator superfamily (MFS) profile" evidence="8">
    <location>
        <begin position="38"/>
        <end position="452"/>
    </location>
</feature>
<feature type="transmembrane region" description="Helical" evidence="7">
    <location>
        <begin position="72"/>
        <end position="92"/>
    </location>
</feature>
<evidence type="ECO:0000313" key="9">
    <source>
        <dbReference type="EMBL" id="VVD80401.1"/>
    </source>
</evidence>
<dbReference type="SUPFAM" id="SSF103473">
    <property type="entry name" value="MFS general substrate transporter"/>
    <property type="match status" value="1"/>
</dbReference>
<feature type="transmembrane region" description="Helical" evidence="7">
    <location>
        <begin position="38"/>
        <end position="60"/>
    </location>
</feature>
<reference evidence="9 10" key="1">
    <citation type="submission" date="2019-08" db="EMBL/GenBank/DDBJ databases">
        <authorList>
            <person name="Peeters C."/>
        </authorList>
    </citation>
    <scope>NUCLEOTIDE SEQUENCE [LARGE SCALE GENOMIC DNA]</scope>
    <source>
        <strain evidence="9 10">LMG 30175</strain>
    </source>
</reference>
<proteinExistence type="inferred from homology"/>
<feature type="transmembrane region" description="Helical" evidence="7">
    <location>
        <begin position="191"/>
        <end position="211"/>
    </location>
</feature>
<dbReference type="RefSeq" id="WP_150695969.1">
    <property type="nucleotide sequence ID" value="NZ_CABPRZ010000003.1"/>
</dbReference>